<dbReference type="InterPro" id="IPR011006">
    <property type="entry name" value="CheY-like_superfamily"/>
</dbReference>
<dbReference type="InterPro" id="IPR001789">
    <property type="entry name" value="Sig_transdc_resp-reg_receiver"/>
</dbReference>
<comment type="caution">
    <text evidence="6">The sequence shown here is derived from an EMBL/GenBank/DDBJ whole genome shotgun (WGS) entry which is preliminary data.</text>
</comment>
<dbReference type="Proteomes" id="UP000261208">
    <property type="component" value="Unassembled WGS sequence"/>
</dbReference>
<evidence type="ECO:0000313" key="7">
    <source>
        <dbReference type="Proteomes" id="UP000261208"/>
    </source>
</evidence>
<dbReference type="Gene3D" id="3.40.50.2300">
    <property type="match status" value="1"/>
</dbReference>
<keyword evidence="3" id="KW-0597">Phosphoprotein</keyword>
<dbReference type="EMBL" id="QSQQ01000036">
    <property type="protein sequence ID" value="RGK43071.1"/>
    <property type="molecule type" value="Genomic_DNA"/>
</dbReference>
<feature type="domain" description="Response regulatory" evidence="4">
    <location>
        <begin position="3"/>
        <end position="122"/>
    </location>
</feature>
<comment type="function">
    <text evidence="2">May play the central regulatory role in sporulation. It may be an element of the effector pathway responsible for the activation of sporulation genes in response to nutritional stress. Spo0A may act in concert with spo0H (a sigma factor) to control the expression of some genes that are critical to the sporulation process.</text>
</comment>
<sequence>MINIAICDDDTATTTAIEEMLYKIGKEENIKINCDVFFDGSTLLHHIMQGLYYDLIYLDIEMKKVNGIHAAEQIRGLDIPALIIYVSGYEKYLKELFNTEPFRFLSKPIDIKSFDIVFQAAYKRISQKFQYFTFSYNKSFIKIPLNSIYYFESNNRVIHIHMPKTLTSEKSETNQPTKFYGKMNDLEKKLSESSNRFIRIHQSYLVNFDYIRSMNFTSITMHDGKILQISEERQKNVRIQFCAMAGMEI</sequence>
<keyword evidence="6" id="KW-0238">DNA-binding</keyword>
<dbReference type="PROSITE" id="PS50110">
    <property type="entry name" value="RESPONSE_REGULATORY"/>
    <property type="match status" value="1"/>
</dbReference>
<feature type="modified residue" description="4-aspartylphosphate" evidence="3">
    <location>
        <position position="59"/>
    </location>
</feature>
<dbReference type="SMART" id="SM00850">
    <property type="entry name" value="LytTR"/>
    <property type="match status" value="1"/>
</dbReference>
<evidence type="ECO:0000256" key="2">
    <source>
        <dbReference type="ARBA" id="ARBA00024867"/>
    </source>
</evidence>
<feature type="domain" description="HTH LytTR-type" evidence="5">
    <location>
        <begin position="132"/>
        <end position="243"/>
    </location>
</feature>
<evidence type="ECO:0000313" key="6">
    <source>
        <dbReference type="EMBL" id="RGK43071.1"/>
    </source>
</evidence>
<dbReference type="GO" id="GO:0003677">
    <property type="term" value="F:DNA binding"/>
    <property type="evidence" value="ECO:0007669"/>
    <property type="project" value="UniProtKB-KW"/>
</dbReference>
<dbReference type="CDD" id="cd00156">
    <property type="entry name" value="REC"/>
    <property type="match status" value="1"/>
</dbReference>
<evidence type="ECO:0000259" key="5">
    <source>
        <dbReference type="PROSITE" id="PS50930"/>
    </source>
</evidence>
<dbReference type="Gene3D" id="2.40.50.1020">
    <property type="entry name" value="LytTr DNA-binding domain"/>
    <property type="match status" value="1"/>
</dbReference>
<evidence type="ECO:0000256" key="1">
    <source>
        <dbReference type="ARBA" id="ARBA00018672"/>
    </source>
</evidence>
<name>A0A3E4M012_9FIRM</name>
<dbReference type="InterPro" id="IPR046947">
    <property type="entry name" value="LytR-like"/>
</dbReference>
<dbReference type="InterPro" id="IPR007492">
    <property type="entry name" value="LytTR_DNA-bd_dom"/>
</dbReference>
<dbReference type="PANTHER" id="PTHR37299:SF1">
    <property type="entry name" value="STAGE 0 SPORULATION PROTEIN A HOMOLOG"/>
    <property type="match status" value="1"/>
</dbReference>
<dbReference type="SMART" id="SM00448">
    <property type="entry name" value="REC"/>
    <property type="match status" value="1"/>
</dbReference>
<proteinExistence type="predicted"/>
<accession>A0A3E4M012</accession>
<gene>
    <name evidence="6" type="ORF">DXD10_16505</name>
</gene>
<dbReference type="PANTHER" id="PTHR37299">
    <property type="entry name" value="TRANSCRIPTIONAL REGULATOR-RELATED"/>
    <property type="match status" value="1"/>
</dbReference>
<dbReference type="Pfam" id="PF04397">
    <property type="entry name" value="LytTR"/>
    <property type="match status" value="1"/>
</dbReference>
<dbReference type="GO" id="GO:0000156">
    <property type="term" value="F:phosphorelay response regulator activity"/>
    <property type="evidence" value="ECO:0007669"/>
    <property type="project" value="InterPro"/>
</dbReference>
<evidence type="ECO:0000256" key="3">
    <source>
        <dbReference type="PROSITE-ProRule" id="PRU00169"/>
    </source>
</evidence>
<dbReference type="SUPFAM" id="SSF52172">
    <property type="entry name" value="CheY-like"/>
    <property type="match status" value="1"/>
</dbReference>
<reference evidence="6 7" key="1">
    <citation type="submission" date="2018-08" db="EMBL/GenBank/DDBJ databases">
        <title>A genome reference for cultivated species of the human gut microbiota.</title>
        <authorList>
            <person name="Zou Y."/>
            <person name="Xue W."/>
            <person name="Luo G."/>
        </authorList>
    </citation>
    <scope>NUCLEOTIDE SEQUENCE [LARGE SCALE GENOMIC DNA]</scope>
    <source>
        <strain evidence="6 7">TF11-11</strain>
    </source>
</reference>
<dbReference type="Pfam" id="PF00072">
    <property type="entry name" value="Response_reg"/>
    <property type="match status" value="1"/>
</dbReference>
<evidence type="ECO:0000259" key="4">
    <source>
        <dbReference type="PROSITE" id="PS50110"/>
    </source>
</evidence>
<protein>
    <recommendedName>
        <fullName evidence="1">Stage 0 sporulation protein A homolog</fullName>
    </recommendedName>
</protein>
<dbReference type="AlphaFoldDB" id="A0A3E4M012"/>
<dbReference type="PROSITE" id="PS50930">
    <property type="entry name" value="HTH_LYTTR"/>
    <property type="match status" value="1"/>
</dbReference>
<dbReference type="RefSeq" id="WP_117650669.1">
    <property type="nucleotide sequence ID" value="NZ_QSQQ01000036.1"/>
</dbReference>
<organism evidence="6 7">
    <name type="scientific">Dorea formicigenerans</name>
    <dbReference type="NCBI Taxonomy" id="39486"/>
    <lineage>
        <taxon>Bacteria</taxon>
        <taxon>Bacillati</taxon>
        <taxon>Bacillota</taxon>
        <taxon>Clostridia</taxon>
        <taxon>Lachnospirales</taxon>
        <taxon>Lachnospiraceae</taxon>
        <taxon>Dorea</taxon>
    </lineage>
</organism>